<dbReference type="EMBL" id="BTFZ01000003">
    <property type="protein sequence ID" value="GMM34525.1"/>
    <property type="molecule type" value="Genomic_DNA"/>
</dbReference>
<protein>
    <submittedName>
        <fullName evidence="3">Uncharacterized protein</fullName>
    </submittedName>
</protein>
<proteinExistence type="predicted"/>
<feature type="compositionally biased region" description="Low complexity" evidence="1">
    <location>
        <begin position="144"/>
        <end position="189"/>
    </location>
</feature>
<keyword evidence="2" id="KW-0732">Signal</keyword>
<keyword evidence="4" id="KW-1185">Reference proteome</keyword>
<gene>
    <name evidence="3" type="ORF">DASC09_018500</name>
</gene>
<organism evidence="3 4">
    <name type="scientific">Saccharomycopsis crataegensis</name>
    <dbReference type="NCBI Taxonomy" id="43959"/>
    <lineage>
        <taxon>Eukaryota</taxon>
        <taxon>Fungi</taxon>
        <taxon>Dikarya</taxon>
        <taxon>Ascomycota</taxon>
        <taxon>Saccharomycotina</taxon>
        <taxon>Saccharomycetes</taxon>
        <taxon>Saccharomycopsidaceae</taxon>
        <taxon>Saccharomycopsis</taxon>
    </lineage>
</organism>
<evidence type="ECO:0000256" key="2">
    <source>
        <dbReference type="SAM" id="SignalP"/>
    </source>
</evidence>
<feature type="compositionally biased region" description="Low complexity" evidence="1">
    <location>
        <begin position="206"/>
        <end position="219"/>
    </location>
</feature>
<dbReference type="AlphaFoldDB" id="A0AAV5QHV9"/>
<feature type="chain" id="PRO_5043876416" evidence="2">
    <location>
        <begin position="20"/>
        <end position="251"/>
    </location>
</feature>
<feature type="signal peptide" evidence="2">
    <location>
        <begin position="1"/>
        <end position="19"/>
    </location>
</feature>
<dbReference type="RefSeq" id="XP_064851525.1">
    <property type="nucleotide sequence ID" value="XM_064995453.1"/>
</dbReference>
<name>A0AAV5QHV9_9ASCO</name>
<feature type="compositionally biased region" description="Polar residues" evidence="1">
    <location>
        <begin position="190"/>
        <end position="205"/>
    </location>
</feature>
<accession>A0AAV5QHV9</accession>
<evidence type="ECO:0000256" key="1">
    <source>
        <dbReference type="SAM" id="MobiDB-lite"/>
    </source>
</evidence>
<dbReference type="Proteomes" id="UP001360560">
    <property type="component" value="Unassembled WGS sequence"/>
</dbReference>
<evidence type="ECO:0000313" key="3">
    <source>
        <dbReference type="EMBL" id="GMM34525.1"/>
    </source>
</evidence>
<feature type="region of interest" description="Disordered" evidence="1">
    <location>
        <begin position="144"/>
        <end position="219"/>
    </location>
</feature>
<sequence length="251" mass="25382">MLFHRVAIVLTTIASKAYAVAAPEKQLFALAQNMNMPNSLLDSVFAIEKRDAASYNCHALCGNMISAAEGCSSGGSYDTDCYCSTGIFAENLSGCLSCGWCLWEYYSPYLEAPLGSCGEPTTPTGTLCAATSSSVSFEASSESISVTSSSETSSESSSTETSSETISVTSSSETSSESSSTETSSAEITNSAKNTSEDPTTVGEASSSSSDISSSSSSVSVSSFQGGAGMISSGSFLGGGIALAAGVIALI</sequence>
<evidence type="ECO:0000313" key="4">
    <source>
        <dbReference type="Proteomes" id="UP001360560"/>
    </source>
</evidence>
<reference evidence="3 4" key="1">
    <citation type="journal article" date="2023" name="Elife">
        <title>Identification of key yeast species and microbe-microbe interactions impacting larval growth of Drosophila in the wild.</title>
        <authorList>
            <person name="Mure A."/>
            <person name="Sugiura Y."/>
            <person name="Maeda R."/>
            <person name="Honda K."/>
            <person name="Sakurai N."/>
            <person name="Takahashi Y."/>
            <person name="Watada M."/>
            <person name="Katoh T."/>
            <person name="Gotoh A."/>
            <person name="Gotoh Y."/>
            <person name="Taniguchi I."/>
            <person name="Nakamura K."/>
            <person name="Hayashi T."/>
            <person name="Katayama T."/>
            <person name="Uemura T."/>
            <person name="Hattori Y."/>
        </authorList>
    </citation>
    <scope>NUCLEOTIDE SEQUENCE [LARGE SCALE GENOMIC DNA]</scope>
    <source>
        <strain evidence="3 4">SC-9</strain>
    </source>
</reference>
<comment type="caution">
    <text evidence="3">The sequence shown here is derived from an EMBL/GenBank/DDBJ whole genome shotgun (WGS) entry which is preliminary data.</text>
</comment>
<dbReference type="GeneID" id="90072504"/>